<reference evidence="1 2" key="1">
    <citation type="journal article" date="2021" name="Hortic Res">
        <title>High-quality reference genome and annotation aids understanding of berry development for evergreen blueberry (Vaccinium darrowii).</title>
        <authorList>
            <person name="Yu J."/>
            <person name="Hulse-Kemp A.M."/>
            <person name="Babiker E."/>
            <person name="Staton M."/>
        </authorList>
    </citation>
    <scope>NUCLEOTIDE SEQUENCE [LARGE SCALE GENOMIC DNA]</scope>
    <source>
        <strain evidence="2">cv. NJ 8807/NJ 8810</strain>
        <tissue evidence="1">Young leaf</tissue>
    </source>
</reference>
<evidence type="ECO:0000313" key="2">
    <source>
        <dbReference type="Proteomes" id="UP000828048"/>
    </source>
</evidence>
<protein>
    <submittedName>
        <fullName evidence="1">Uncharacterized protein</fullName>
    </submittedName>
</protein>
<accession>A0ACB7ZDQ6</accession>
<gene>
    <name evidence="1" type="ORF">Vadar_021448</name>
</gene>
<dbReference type="Proteomes" id="UP000828048">
    <property type="component" value="Chromosome 12"/>
</dbReference>
<evidence type="ECO:0000313" key="1">
    <source>
        <dbReference type="EMBL" id="KAH7863745.1"/>
    </source>
</evidence>
<name>A0ACB7ZDQ6_9ERIC</name>
<organism evidence="1 2">
    <name type="scientific">Vaccinium darrowii</name>
    <dbReference type="NCBI Taxonomy" id="229202"/>
    <lineage>
        <taxon>Eukaryota</taxon>
        <taxon>Viridiplantae</taxon>
        <taxon>Streptophyta</taxon>
        <taxon>Embryophyta</taxon>
        <taxon>Tracheophyta</taxon>
        <taxon>Spermatophyta</taxon>
        <taxon>Magnoliopsida</taxon>
        <taxon>eudicotyledons</taxon>
        <taxon>Gunneridae</taxon>
        <taxon>Pentapetalae</taxon>
        <taxon>asterids</taxon>
        <taxon>Ericales</taxon>
        <taxon>Ericaceae</taxon>
        <taxon>Vaccinioideae</taxon>
        <taxon>Vaccinieae</taxon>
        <taxon>Vaccinium</taxon>
    </lineage>
</organism>
<keyword evidence="2" id="KW-1185">Reference proteome</keyword>
<proteinExistence type="predicted"/>
<comment type="caution">
    <text evidence="1">The sequence shown here is derived from an EMBL/GenBank/DDBJ whole genome shotgun (WGS) entry which is preliminary data.</text>
</comment>
<sequence>MQIGDSGPPKETPNPAVKRISLGPTDRDVALAHVEKEKSLSFIKAWEESDKSKGPKRSLLLYLRGKKPRKRLLKLN</sequence>
<dbReference type="EMBL" id="CM037162">
    <property type="protein sequence ID" value="KAH7863745.1"/>
    <property type="molecule type" value="Genomic_DNA"/>
</dbReference>